<keyword evidence="8 12" id="KW-0812">Transmembrane</keyword>
<feature type="transmembrane region" description="Helical" evidence="13">
    <location>
        <begin position="20"/>
        <end position="39"/>
    </location>
</feature>
<keyword evidence="10 13" id="KW-1133">Transmembrane helix</keyword>
<evidence type="ECO:0000313" key="15">
    <source>
        <dbReference type="Proteomes" id="UP000179362"/>
    </source>
</evidence>
<evidence type="ECO:0000256" key="1">
    <source>
        <dbReference type="ARBA" id="ARBA00003540"/>
    </source>
</evidence>
<evidence type="ECO:0000256" key="12">
    <source>
        <dbReference type="RuleBase" id="RU003879"/>
    </source>
</evidence>
<dbReference type="Proteomes" id="UP000179362">
    <property type="component" value="Unassembled WGS sequence"/>
</dbReference>
<reference evidence="14 15" key="1">
    <citation type="journal article" date="2016" name="Nat. Commun.">
        <title>Thousands of microbial genomes shed light on interconnected biogeochemical processes in an aquifer system.</title>
        <authorList>
            <person name="Anantharaman K."/>
            <person name="Brown C.T."/>
            <person name="Hug L.A."/>
            <person name="Sharon I."/>
            <person name="Castelle C.J."/>
            <person name="Probst A.J."/>
            <person name="Thomas B.C."/>
            <person name="Singh A."/>
            <person name="Wilkins M.J."/>
            <person name="Karaoz U."/>
            <person name="Brodie E.L."/>
            <person name="Williams K.H."/>
            <person name="Hubbard S.S."/>
            <person name="Banfield J.F."/>
        </authorList>
    </citation>
    <scope>NUCLEOTIDE SEQUENCE [LARGE SCALE GENOMIC DNA]</scope>
</reference>
<organism evidence="14 15">
    <name type="scientific">Candidatus Muproteobacteria bacterium RIFCSPHIGHO2_02_FULL_65_16</name>
    <dbReference type="NCBI Taxonomy" id="1817766"/>
    <lineage>
        <taxon>Bacteria</taxon>
        <taxon>Pseudomonadati</taxon>
        <taxon>Pseudomonadota</taxon>
        <taxon>Candidatus Muproteobacteria</taxon>
    </lineage>
</organism>
<dbReference type="Gene3D" id="3.30.420.270">
    <property type="match status" value="1"/>
</dbReference>
<evidence type="ECO:0000256" key="8">
    <source>
        <dbReference type="ARBA" id="ARBA00022692"/>
    </source>
</evidence>
<dbReference type="InterPro" id="IPR003400">
    <property type="entry name" value="ExbD"/>
</dbReference>
<comment type="function">
    <text evidence="1">Involved in the TonB-dependent energy-dependent transport of various receptor-bound substrates.</text>
</comment>
<evidence type="ECO:0000256" key="10">
    <source>
        <dbReference type="ARBA" id="ARBA00022989"/>
    </source>
</evidence>
<protein>
    <submittedName>
        <fullName evidence="14">Biopolymer transporter ExbD</fullName>
    </submittedName>
</protein>
<accession>A0A1F6TX92</accession>
<dbReference type="AlphaFoldDB" id="A0A1F6TX92"/>
<dbReference type="EMBL" id="MFTA01000104">
    <property type="protein sequence ID" value="OGI49740.1"/>
    <property type="molecule type" value="Genomic_DNA"/>
</dbReference>
<dbReference type="GO" id="GO:0005886">
    <property type="term" value="C:plasma membrane"/>
    <property type="evidence" value="ECO:0007669"/>
    <property type="project" value="UniProtKB-SubCell"/>
</dbReference>
<comment type="subunit">
    <text evidence="4">The accessory proteins ExbB and ExbD seem to form a complex with TonB.</text>
</comment>
<keyword evidence="11 13" id="KW-0472">Membrane</keyword>
<dbReference type="Pfam" id="PF02472">
    <property type="entry name" value="ExbD"/>
    <property type="match status" value="1"/>
</dbReference>
<evidence type="ECO:0000256" key="7">
    <source>
        <dbReference type="ARBA" id="ARBA00022519"/>
    </source>
</evidence>
<gene>
    <name evidence="14" type="ORF">A3B81_04665</name>
</gene>
<dbReference type="PANTHER" id="PTHR30558:SF12">
    <property type="entry name" value="BIOPOLYMER TRANSPORT PROTEIN EXBD"/>
    <property type="match status" value="1"/>
</dbReference>
<evidence type="ECO:0000256" key="13">
    <source>
        <dbReference type="SAM" id="Phobius"/>
    </source>
</evidence>
<evidence type="ECO:0000256" key="11">
    <source>
        <dbReference type="ARBA" id="ARBA00023136"/>
    </source>
</evidence>
<sequence length="136" mass="14725">MAFQTRSDHAAMSEINVTPLVDVMLVLLVIFIVTAPLLIQAVPVELPKTAPTKPAAEPRSVSLTINRQGEIFLDRDRVALEALEHELGARRARNADVNLLVQADAGVNFGRVAQVLALVQRAGITRLSVVTAPTRQ</sequence>
<comment type="similarity">
    <text evidence="3 12">Belongs to the ExbD/TolR family.</text>
</comment>
<keyword evidence="5 12" id="KW-0813">Transport</keyword>
<evidence type="ECO:0000313" key="14">
    <source>
        <dbReference type="EMBL" id="OGI49740.1"/>
    </source>
</evidence>
<comment type="caution">
    <text evidence="14">The sequence shown here is derived from an EMBL/GenBank/DDBJ whole genome shotgun (WGS) entry which is preliminary data.</text>
</comment>
<dbReference type="GO" id="GO:0015031">
    <property type="term" value="P:protein transport"/>
    <property type="evidence" value="ECO:0007669"/>
    <property type="project" value="UniProtKB-KW"/>
</dbReference>
<evidence type="ECO:0000256" key="6">
    <source>
        <dbReference type="ARBA" id="ARBA00022475"/>
    </source>
</evidence>
<evidence type="ECO:0000256" key="2">
    <source>
        <dbReference type="ARBA" id="ARBA00004249"/>
    </source>
</evidence>
<keyword evidence="7" id="KW-0997">Cell inner membrane</keyword>
<evidence type="ECO:0000256" key="9">
    <source>
        <dbReference type="ARBA" id="ARBA00022927"/>
    </source>
</evidence>
<dbReference type="GO" id="GO:0022857">
    <property type="term" value="F:transmembrane transporter activity"/>
    <property type="evidence" value="ECO:0007669"/>
    <property type="project" value="InterPro"/>
</dbReference>
<evidence type="ECO:0000256" key="4">
    <source>
        <dbReference type="ARBA" id="ARBA00011471"/>
    </source>
</evidence>
<proteinExistence type="inferred from homology"/>
<comment type="subcellular location">
    <subcellularLocation>
        <location evidence="2">Cell inner membrane</location>
        <topology evidence="2">Single-pass type II membrane protein</topology>
    </subcellularLocation>
    <subcellularLocation>
        <location evidence="12">Cell membrane</location>
        <topology evidence="12">Single-pass type II membrane protein</topology>
    </subcellularLocation>
</comment>
<keyword evidence="9 12" id="KW-0653">Protein transport</keyword>
<name>A0A1F6TX92_9PROT</name>
<evidence type="ECO:0000256" key="5">
    <source>
        <dbReference type="ARBA" id="ARBA00022448"/>
    </source>
</evidence>
<keyword evidence="6" id="KW-1003">Cell membrane</keyword>
<dbReference type="PANTHER" id="PTHR30558">
    <property type="entry name" value="EXBD MEMBRANE COMPONENT OF PMF-DRIVEN MACROMOLECULE IMPORT SYSTEM"/>
    <property type="match status" value="1"/>
</dbReference>
<evidence type="ECO:0000256" key="3">
    <source>
        <dbReference type="ARBA" id="ARBA00005811"/>
    </source>
</evidence>